<evidence type="ECO:0000256" key="3">
    <source>
        <dbReference type="PROSITE-ProRule" id="PRU10141"/>
    </source>
</evidence>
<keyword evidence="1 3" id="KW-0547">Nucleotide-binding</keyword>
<dbReference type="InterPro" id="IPR000719">
    <property type="entry name" value="Prot_kinase_dom"/>
</dbReference>
<keyword evidence="2 3" id="KW-0067">ATP-binding</keyword>
<dbReference type="GO" id="GO:0004521">
    <property type="term" value="F:RNA endonuclease activity"/>
    <property type="evidence" value="ECO:0007669"/>
    <property type="project" value="InterPro"/>
</dbReference>
<gene>
    <name evidence="6" type="ORF">GHT06_019943</name>
</gene>
<dbReference type="PANTHER" id="PTHR13954">
    <property type="entry name" value="IRE1-RELATED"/>
    <property type="match status" value="1"/>
</dbReference>
<dbReference type="GO" id="GO:0004674">
    <property type="term" value="F:protein serine/threonine kinase activity"/>
    <property type="evidence" value="ECO:0007669"/>
    <property type="project" value="InterPro"/>
</dbReference>
<dbReference type="InterPro" id="IPR011009">
    <property type="entry name" value="Kinase-like_dom_sf"/>
</dbReference>
<dbReference type="Pfam" id="PF00069">
    <property type="entry name" value="Pkinase"/>
    <property type="match status" value="1"/>
</dbReference>
<dbReference type="InterPro" id="IPR002110">
    <property type="entry name" value="Ankyrin_rpt"/>
</dbReference>
<dbReference type="Gene3D" id="1.10.510.10">
    <property type="entry name" value="Transferase(Phosphotransferase) domain 1"/>
    <property type="match status" value="3"/>
</dbReference>
<dbReference type="InterPro" id="IPR036770">
    <property type="entry name" value="Ankyrin_rpt-contain_sf"/>
</dbReference>
<proteinExistence type="predicted"/>
<dbReference type="Gene3D" id="3.30.200.20">
    <property type="entry name" value="Phosphorylase Kinase, domain 1"/>
    <property type="match status" value="1"/>
</dbReference>
<comment type="caution">
    <text evidence="6">The sequence shown here is derived from an EMBL/GenBank/DDBJ whole genome shotgun (WGS) entry which is preliminary data.</text>
</comment>
<sequence length="862" mass="98199">MGEIQFDRNELLGIGKSAGVFRGEFKGQQCAVKRVEQHKVKECEKKFMEKLNGHPHIVKLLYCETVGEFTQYVLELCDASLEKLFLKPDDKKRYNGPPMPHDLQIFHQLALGLEYIHSKNLIHRDIKPHNILISVRGAGQDAEITIKWADFGLSREVKKDGNFSTNGGIVGTEGWEAPEILRPRYRVKNDDGDENQKFRGTVKSDIFALGLVFGYLFLKGGHLYGFNTDTLGIVNNIIDRNPIPNLHKIDGETRKSYADDLLEKMLEDEPRERMTSTEVVPQLESIMENKSLSFSVRPDDNIKASIIRPGIDVNVDQKTIINPEEPLKYMRRLEIKFDRSALLGKGGYSSVYRGVFKGCEVAVKRVENFRSNSREEEAFLRLDHPNVVKLLHCESDWDFRFFALELCDASLDQLFLHSDDPRKYNGPMPRQIEVFRQLAFETVIKWADFGLSTPVNERGTYTLSGVRGTKDWMAPELWKLRKLLANAQSEWEARGTRESYADDLLEEMLENDPCHRMTSAEVVQKLNSIIENEQSTQQPKKEKSKTTRSQGRNIDTLRRNISNSTVIDEIQHCIQEKQDLTEEDAYGWNVLHLLCRYHSGQYLIDAVKILVKSEIDVNVPTDGGWNALHLLSKAEFGWNALHCLCSNNSDSSLSEAMKLLIDSGIEVNARRNNGWNALHILCRYRSRQYLKDEIKDLVQYGIDVTTTNTRGCNALHYLCSYNSSASLTDALQCLIKLGIDVNARDINGRNALHYLCSHNSRSNLIEAIDLLNEHKIDVNSTDKHGSNALICLCRNNSSTTLTDAIHRLIKYGIDVNVKDSDGCIAIHYLRELNSRKPSQHLRDAIKIIEDATKAQLNGQYEV</sequence>
<dbReference type="InterPro" id="IPR045133">
    <property type="entry name" value="IRE1/2-like"/>
</dbReference>
<dbReference type="InterPro" id="IPR017441">
    <property type="entry name" value="Protein_kinase_ATP_BS"/>
</dbReference>
<dbReference type="GO" id="GO:0005524">
    <property type="term" value="F:ATP binding"/>
    <property type="evidence" value="ECO:0007669"/>
    <property type="project" value="UniProtKB-UniRule"/>
</dbReference>
<dbReference type="EMBL" id="WJBH02000008">
    <property type="protein sequence ID" value="KAI9554670.1"/>
    <property type="molecule type" value="Genomic_DNA"/>
</dbReference>
<dbReference type="SUPFAM" id="SSF48403">
    <property type="entry name" value="Ankyrin repeat"/>
    <property type="match status" value="1"/>
</dbReference>
<organism evidence="6 7">
    <name type="scientific">Daphnia sinensis</name>
    <dbReference type="NCBI Taxonomy" id="1820382"/>
    <lineage>
        <taxon>Eukaryota</taxon>
        <taxon>Metazoa</taxon>
        <taxon>Ecdysozoa</taxon>
        <taxon>Arthropoda</taxon>
        <taxon>Crustacea</taxon>
        <taxon>Branchiopoda</taxon>
        <taxon>Diplostraca</taxon>
        <taxon>Cladocera</taxon>
        <taxon>Anomopoda</taxon>
        <taxon>Daphniidae</taxon>
        <taxon>Daphnia</taxon>
        <taxon>Daphnia similis group</taxon>
    </lineage>
</organism>
<dbReference type="PROSITE" id="PS00107">
    <property type="entry name" value="PROTEIN_KINASE_ATP"/>
    <property type="match status" value="2"/>
</dbReference>
<dbReference type="PANTHER" id="PTHR13954:SF6">
    <property type="entry name" value="NON-SPECIFIC SERINE_THREONINE PROTEIN KINASE"/>
    <property type="match status" value="1"/>
</dbReference>
<dbReference type="SMART" id="SM00220">
    <property type="entry name" value="S_TKc"/>
    <property type="match status" value="2"/>
</dbReference>
<keyword evidence="7" id="KW-1185">Reference proteome</keyword>
<dbReference type="GO" id="GO:0070059">
    <property type="term" value="P:intrinsic apoptotic signaling pathway in response to endoplasmic reticulum stress"/>
    <property type="evidence" value="ECO:0007669"/>
    <property type="project" value="TreeGrafter"/>
</dbReference>
<evidence type="ECO:0000313" key="6">
    <source>
        <dbReference type="EMBL" id="KAI9554670.1"/>
    </source>
</evidence>
<name>A0AAD5PTK6_9CRUS</name>
<dbReference type="AlphaFoldDB" id="A0AAD5PTK6"/>
<dbReference type="GO" id="GO:1990604">
    <property type="term" value="C:IRE1-TRAF2-ASK1 complex"/>
    <property type="evidence" value="ECO:0007669"/>
    <property type="project" value="TreeGrafter"/>
</dbReference>
<dbReference type="Pfam" id="PF12796">
    <property type="entry name" value="Ank_2"/>
    <property type="match status" value="1"/>
</dbReference>
<dbReference type="Proteomes" id="UP000820818">
    <property type="component" value="Linkage Group LG8"/>
</dbReference>
<reference evidence="6 7" key="1">
    <citation type="submission" date="2022-05" db="EMBL/GenBank/DDBJ databases">
        <title>A multi-omics perspective on studying reproductive biology in Daphnia sinensis.</title>
        <authorList>
            <person name="Jia J."/>
        </authorList>
    </citation>
    <scope>NUCLEOTIDE SEQUENCE [LARGE SCALE GENOMIC DNA]</scope>
    <source>
        <strain evidence="6 7">WSL</strain>
    </source>
</reference>
<evidence type="ECO:0000256" key="2">
    <source>
        <dbReference type="ARBA" id="ARBA00022840"/>
    </source>
</evidence>
<accession>A0AAD5PTK6</accession>
<dbReference type="SMART" id="SM00248">
    <property type="entry name" value="ANK"/>
    <property type="match status" value="6"/>
</dbReference>
<feature type="binding site" evidence="3">
    <location>
        <position position="364"/>
    </location>
    <ligand>
        <name>ATP</name>
        <dbReference type="ChEBI" id="CHEBI:30616"/>
    </ligand>
</feature>
<dbReference type="PROSITE" id="PS00108">
    <property type="entry name" value="PROTEIN_KINASE_ST"/>
    <property type="match status" value="1"/>
</dbReference>
<protein>
    <recommendedName>
        <fullName evidence="5">Protein kinase domain-containing protein</fullName>
    </recommendedName>
</protein>
<feature type="domain" description="Protein kinase" evidence="5">
    <location>
        <begin position="6"/>
        <end position="287"/>
    </location>
</feature>
<feature type="domain" description="Protein kinase" evidence="5">
    <location>
        <begin position="337"/>
        <end position="690"/>
    </location>
</feature>
<feature type="region of interest" description="Disordered" evidence="4">
    <location>
        <begin position="531"/>
        <end position="555"/>
    </location>
</feature>
<dbReference type="GO" id="GO:0051082">
    <property type="term" value="F:unfolded protein binding"/>
    <property type="evidence" value="ECO:0007669"/>
    <property type="project" value="TreeGrafter"/>
</dbReference>
<dbReference type="Gene3D" id="1.25.40.20">
    <property type="entry name" value="Ankyrin repeat-containing domain"/>
    <property type="match status" value="3"/>
</dbReference>
<evidence type="ECO:0000313" key="7">
    <source>
        <dbReference type="Proteomes" id="UP000820818"/>
    </source>
</evidence>
<dbReference type="PROSITE" id="PS50011">
    <property type="entry name" value="PROTEIN_KINASE_DOM"/>
    <property type="match status" value="2"/>
</dbReference>
<feature type="binding site" evidence="3">
    <location>
        <position position="33"/>
    </location>
    <ligand>
        <name>ATP</name>
        <dbReference type="ChEBI" id="CHEBI:30616"/>
    </ligand>
</feature>
<dbReference type="SUPFAM" id="SSF56112">
    <property type="entry name" value="Protein kinase-like (PK-like)"/>
    <property type="match status" value="2"/>
</dbReference>
<dbReference type="GO" id="GO:0036498">
    <property type="term" value="P:IRE1-mediated unfolded protein response"/>
    <property type="evidence" value="ECO:0007669"/>
    <property type="project" value="TreeGrafter"/>
</dbReference>
<dbReference type="InterPro" id="IPR008271">
    <property type="entry name" value="Ser/Thr_kinase_AS"/>
</dbReference>
<evidence type="ECO:0000256" key="1">
    <source>
        <dbReference type="ARBA" id="ARBA00022741"/>
    </source>
</evidence>
<evidence type="ECO:0000256" key="4">
    <source>
        <dbReference type="SAM" id="MobiDB-lite"/>
    </source>
</evidence>
<evidence type="ECO:0000259" key="5">
    <source>
        <dbReference type="PROSITE" id="PS50011"/>
    </source>
</evidence>